<protein>
    <submittedName>
        <fullName evidence="2">DUF3850 domain-containing protein</fullName>
    </submittedName>
</protein>
<sequence length="163" mass="18610">MHHELKILTVYYPRVLDGSKPFEIRFNDRNFQEGDTVTINEWDGERYTGRSVTRLITFVTDYAQQPGYVVFGMKEVPEHGGDDEPDEHVVETPCTAYFMAGWVQTHGGQVFGWMTRCYPDQMNPGEIMVDMRGRLIEGTPAQKVVVTAFNPVRNYPATPEEAS</sequence>
<evidence type="ECO:0000259" key="1">
    <source>
        <dbReference type="Pfam" id="PF12961"/>
    </source>
</evidence>
<dbReference type="InterPro" id="IPR039440">
    <property type="entry name" value="DUF3850"/>
</dbReference>
<dbReference type="InterPro" id="IPR015947">
    <property type="entry name" value="PUA-like_sf"/>
</dbReference>
<feature type="domain" description="DUF3850" evidence="1">
    <location>
        <begin position="3"/>
        <end position="72"/>
    </location>
</feature>
<dbReference type="GeneID" id="69550909"/>
<proteinExistence type="predicted"/>
<organism evidence="2 3">
    <name type="scientific">Aeromonas jandaei</name>
    <dbReference type="NCBI Taxonomy" id="650"/>
    <lineage>
        <taxon>Bacteria</taxon>
        <taxon>Pseudomonadati</taxon>
        <taxon>Pseudomonadota</taxon>
        <taxon>Gammaproteobacteria</taxon>
        <taxon>Aeromonadales</taxon>
        <taxon>Aeromonadaceae</taxon>
        <taxon>Aeromonas</taxon>
    </lineage>
</organism>
<evidence type="ECO:0000313" key="3">
    <source>
        <dbReference type="Proteomes" id="UP000595481"/>
    </source>
</evidence>
<dbReference type="Proteomes" id="UP000595481">
    <property type="component" value="Chromosome"/>
</dbReference>
<gene>
    <name evidence="2" type="ORF">I6H43_06475</name>
</gene>
<reference evidence="2 3" key="1">
    <citation type="submission" date="2020-12" db="EMBL/GenBank/DDBJ databases">
        <title>FDA dAtabase for Regulatory Grade micrObial Sequences (FDA-ARGOS): Supporting development and validation of Infectious Disease Dx tests.</title>
        <authorList>
            <person name="Sproer C."/>
            <person name="Gronow S."/>
            <person name="Severitt S."/>
            <person name="Schroder I."/>
            <person name="Tallon L."/>
            <person name="Sadzewicz L."/>
            <person name="Zhao X."/>
            <person name="Boylan J."/>
            <person name="Ott S."/>
            <person name="Bowen H."/>
            <person name="Vavikolanu K."/>
            <person name="Mehta A."/>
            <person name="Aluvathingal J."/>
            <person name="Nadendla S."/>
            <person name="Lowell S."/>
            <person name="Myers T."/>
            <person name="Yan Y."/>
            <person name="Sichtig H."/>
        </authorList>
    </citation>
    <scope>NUCLEOTIDE SEQUENCE [LARGE SCALE GENOMIC DNA]</scope>
    <source>
        <strain evidence="2 3">FDAARGOS_986</strain>
    </source>
</reference>
<accession>A0A7T4AC54</accession>
<dbReference type="Pfam" id="PF12961">
    <property type="entry name" value="DUF3850"/>
    <property type="match status" value="1"/>
</dbReference>
<dbReference type="EMBL" id="CP066092">
    <property type="protein sequence ID" value="QQB21168.1"/>
    <property type="molecule type" value="Genomic_DNA"/>
</dbReference>
<keyword evidence="3" id="KW-1185">Reference proteome</keyword>
<dbReference type="SUPFAM" id="SSF88697">
    <property type="entry name" value="PUA domain-like"/>
    <property type="match status" value="1"/>
</dbReference>
<dbReference type="Gene3D" id="2.30.130.30">
    <property type="entry name" value="Hypothetical protein"/>
    <property type="match status" value="1"/>
</dbReference>
<name>A0A7T4AC54_AERJA</name>
<evidence type="ECO:0000313" key="2">
    <source>
        <dbReference type="EMBL" id="QQB21168.1"/>
    </source>
</evidence>
<dbReference type="RefSeq" id="WP_082035479.1">
    <property type="nucleotide sequence ID" value="NZ_CAWMFX010000031.1"/>
</dbReference>